<name>A0A1D8N3G4_YARLL</name>
<gene>
    <name evidence="1" type="ORF">YALI1_A02813g</name>
</gene>
<evidence type="ECO:0000313" key="1">
    <source>
        <dbReference type="EMBL" id="AOW00172.1"/>
    </source>
</evidence>
<dbReference type="RefSeq" id="XP_499686.1">
    <property type="nucleotide sequence ID" value="XM_499686.3"/>
</dbReference>
<dbReference type="VEuPathDB" id="FungiDB:YALI1_A02813g"/>
<dbReference type="Proteomes" id="UP000182444">
    <property type="component" value="Chromosome 1A"/>
</dbReference>
<dbReference type="GeneID" id="2906387"/>
<protein>
    <submittedName>
        <fullName evidence="1">Uncharacterized protein</fullName>
    </submittedName>
</protein>
<reference evidence="1 2" key="1">
    <citation type="journal article" date="2016" name="PLoS ONE">
        <title>Sequence Assembly of Yarrowia lipolytica Strain W29/CLIB89 Shows Transposable Element Diversity.</title>
        <authorList>
            <person name="Magnan C."/>
            <person name="Yu J."/>
            <person name="Chang I."/>
            <person name="Jahn E."/>
            <person name="Kanomata Y."/>
            <person name="Wu J."/>
            <person name="Zeller M."/>
            <person name="Oakes M."/>
            <person name="Baldi P."/>
            <person name="Sandmeyer S."/>
        </authorList>
    </citation>
    <scope>NUCLEOTIDE SEQUENCE [LARGE SCALE GENOMIC DNA]</scope>
    <source>
        <strain evidence="2">CLIB89(W29)</strain>
    </source>
</reference>
<dbReference type="KEGG" id="yli:2906387"/>
<dbReference type="VEuPathDB" id="FungiDB:YALI0_A02332g"/>
<dbReference type="OrthoDB" id="4077213at2759"/>
<accession>A0A1D8N3G4</accession>
<evidence type="ECO:0000313" key="2">
    <source>
        <dbReference type="Proteomes" id="UP000182444"/>
    </source>
</evidence>
<organism evidence="1 2">
    <name type="scientific">Yarrowia lipolytica</name>
    <name type="common">Candida lipolytica</name>
    <dbReference type="NCBI Taxonomy" id="4952"/>
    <lineage>
        <taxon>Eukaryota</taxon>
        <taxon>Fungi</taxon>
        <taxon>Dikarya</taxon>
        <taxon>Ascomycota</taxon>
        <taxon>Saccharomycotina</taxon>
        <taxon>Dipodascomycetes</taxon>
        <taxon>Dipodascales</taxon>
        <taxon>Dipodascales incertae sedis</taxon>
        <taxon>Yarrowia</taxon>
    </lineage>
</organism>
<sequence length="491" mass="56232">MGDGDFEKDIKKLRQTEIVLRWTELEKISDWVAAVRDTALKVENAYWLLKFGVGAVSALIDHVGWCGLIDRVHLFNKWSSDDDIYDYVRSTQPFIIQGDLTTDNLLYYRKPAHYSQMLLKMMWLSVDSEIQTHIRALHPTEASELLHFIINVKSFKGIYICKAKAQLARRCKNVLRGSEYHQDLADLTDYASKLWHRHKDEPDLFGTTIRDTLIQAHRFKPAAGGAENEKSLAQFERLIDDKHTMETSFIVSGQTTVDNKVEKVIFAAKYRLAYRELMGLFPPVVVRYSITCGHPPTILPGPVETSFRFCCNDSQASMDLSCSFEHITKNYPVSICNNKDMIHELKGVSEPTQICCENLYFDVESIGKVYVGDDNDGTPLWIENVYYVPGIPLNVIVYYHDGPWVVREIADDNLAYRPLLTSGTKTNEDCHQIQYDFAGCPRITFPPYKPVWQPQQLSREETVKWKEKLRASKQKVDYLAARGLLGTGLVV</sequence>
<dbReference type="EMBL" id="CP017553">
    <property type="protein sequence ID" value="AOW00172.1"/>
    <property type="molecule type" value="Genomic_DNA"/>
</dbReference>
<proteinExistence type="predicted"/>
<dbReference type="AlphaFoldDB" id="A0A1D8N3G4"/>